<dbReference type="InterPro" id="IPR001368">
    <property type="entry name" value="TNFR/NGFR_Cys_rich_reg"/>
</dbReference>
<dbReference type="GO" id="GO:0005886">
    <property type="term" value="C:plasma membrane"/>
    <property type="evidence" value="ECO:0007669"/>
    <property type="project" value="TreeGrafter"/>
</dbReference>
<dbReference type="PROSITE" id="PS50050">
    <property type="entry name" value="TNFR_NGFR_2"/>
    <property type="match status" value="2"/>
</dbReference>
<feature type="domain" description="TNFR-Cys" evidence="12">
    <location>
        <begin position="55"/>
        <end position="95"/>
    </location>
</feature>
<dbReference type="PANTHER" id="PTHR12120:SF8">
    <property type="entry name" value="TUMOR NECROSIS FACTOR RECEPTOR SUPERFAMILY MEMBER 27"/>
    <property type="match status" value="1"/>
</dbReference>
<feature type="domain" description="TNFR-Cys" evidence="12">
    <location>
        <begin position="16"/>
        <end position="53"/>
    </location>
</feature>
<evidence type="ECO:0000259" key="12">
    <source>
        <dbReference type="PROSITE" id="PS50050"/>
    </source>
</evidence>
<dbReference type="InterPro" id="IPR047526">
    <property type="entry name" value="TNR19/27/EDAR"/>
</dbReference>
<dbReference type="AlphaFoldDB" id="A0AAV3A860"/>
<dbReference type="SMART" id="SM00208">
    <property type="entry name" value="TNFR"/>
    <property type="match status" value="2"/>
</dbReference>
<evidence type="ECO:0000256" key="6">
    <source>
        <dbReference type="ARBA" id="ARBA00023157"/>
    </source>
</evidence>
<keyword evidence="7" id="KW-0675">Receptor</keyword>
<dbReference type="SUPFAM" id="SSF57586">
    <property type="entry name" value="TNF receptor-like"/>
    <property type="match status" value="1"/>
</dbReference>
<evidence type="ECO:0000256" key="7">
    <source>
        <dbReference type="ARBA" id="ARBA00023170"/>
    </source>
</evidence>
<evidence type="ECO:0000256" key="4">
    <source>
        <dbReference type="ARBA" id="ARBA00022989"/>
    </source>
</evidence>
<dbReference type="GO" id="GO:0038023">
    <property type="term" value="F:signaling receptor activity"/>
    <property type="evidence" value="ECO:0007669"/>
    <property type="project" value="InterPro"/>
</dbReference>
<evidence type="ECO:0000256" key="1">
    <source>
        <dbReference type="ARBA" id="ARBA00004167"/>
    </source>
</evidence>
<keyword evidence="14" id="KW-1185">Reference proteome</keyword>
<comment type="caution">
    <text evidence="13">The sequence shown here is derived from an EMBL/GenBank/DDBJ whole genome shotgun (WGS) entry which is preliminary data.</text>
</comment>
<accession>A0AAV3A860</accession>
<dbReference type="PROSITE" id="PS00652">
    <property type="entry name" value="TNFR_NGFR_1"/>
    <property type="match status" value="1"/>
</dbReference>
<dbReference type="PANTHER" id="PTHR12120">
    <property type="entry name" value="TNFR-CYS DOMAIN-CONTAINING PROTEIN"/>
    <property type="match status" value="1"/>
</dbReference>
<feature type="disulfide bond" evidence="9">
    <location>
        <begin position="32"/>
        <end position="45"/>
    </location>
</feature>
<dbReference type="Pfam" id="PF00020">
    <property type="entry name" value="TNFR_c6"/>
    <property type="match status" value="2"/>
</dbReference>
<dbReference type="EMBL" id="DYDO01000007">
    <property type="protein sequence ID" value="DBA21783.1"/>
    <property type="molecule type" value="Genomic_DNA"/>
</dbReference>
<evidence type="ECO:0000256" key="10">
    <source>
        <dbReference type="SAM" id="MobiDB-lite"/>
    </source>
</evidence>
<protein>
    <recommendedName>
        <fullName evidence="12">TNFR-Cys domain-containing protein</fullName>
    </recommendedName>
</protein>
<keyword evidence="4 11" id="KW-1133">Transmembrane helix</keyword>
<gene>
    <name evidence="13" type="ORF">GDO54_018380</name>
</gene>
<dbReference type="GO" id="GO:0043123">
    <property type="term" value="P:positive regulation of canonical NF-kappaB signal transduction"/>
    <property type="evidence" value="ECO:0007669"/>
    <property type="project" value="InterPro"/>
</dbReference>
<sequence length="358" mass="38771">MGLSEELVLVCEVIADCSDGEFRDEQGSCIQCTQCGPGEELSEECGSARVIRCVPCRPGRYKEDRSHHRCLRCLPCVVINRVLKVNCTPTTNSVCGDCLPGYYSKTRIGGLQELECFPCTSHTPRTQTQCHPRPGFGQPTSTDPPQTSRDPIILVAVILVALALIMVTLVTFSVICCGRFFKSQCQRAFQRSQAITGQPRRLARQSESTSSPCEEQPVPPFCFGSTDTSGQAAGPVEEVHVISDRVSSSPRVTSSALLPPSVELCALPPPLDKPKYNWSISETQPLIRNSGCSDCFSGCGPSTEYNQAAAAEPGKPTHSCASERQHWSHAPVECTELDLQNLSSEGGFSHTCPICCLP</sequence>
<feature type="repeat" description="TNFR-Cys" evidence="9">
    <location>
        <begin position="16"/>
        <end position="53"/>
    </location>
</feature>
<feature type="region of interest" description="Disordered" evidence="10">
    <location>
        <begin position="126"/>
        <end position="146"/>
    </location>
</feature>
<evidence type="ECO:0000313" key="13">
    <source>
        <dbReference type="EMBL" id="DBA21783.1"/>
    </source>
</evidence>
<comment type="subcellular location">
    <subcellularLocation>
        <location evidence="1">Membrane</location>
        <topology evidence="1">Single-pass membrane protein</topology>
    </subcellularLocation>
</comment>
<organism evidence="13 14">
    <name type="scientific">Pyxicephalus adspersus</name>
    <name type="common">African bullfrog</name>
    <dbReference type="NCBI Taxonomy" id="30357"/>
    <lineage>
        <taxon>Eukaryota</taxon>
        <taxon>Metazoa</taxon>
        <taxon>Chordata</taxon>
        <taxon>Craniata</taxon>
        <taxon>Vertebrata</taxon>
        <taxon>Euteleostomi</taxon>
        <taxon>Amphibia</taxon>
        <taxon>Batrachia</taxon>
        <taxon>Anura</taxon>
        <taxon>Neobatrachia</taxon>
        <taxon>Ranoidea</taxon>
        <taxon>Pyxicephalidae</taxon>
        <taxon>Pyxicephalinae</taxon>
        <taxon>Pyxicephalus</taxon>
    </lineage>
</organism>
<dbReference type="Proteomes" id="UP001181693">
    <property type="component" value="Unassembled WGS sequence"/>
</dbReference>
<evidence type="ECO:0000256" key="8">
    <source>
        <dbReference type="ARBA" id="ARBA00023180"/>
    </source>
</evidence>
<dbReference type="GO" id="GO:0046330">
    <property type="term" value="P:positive regulation of JNK cascade"/>
    <property type="evidence" value="ECO:0007669"/>
    <property type="project" value="InterPro"/>
</dbReference>
<evidence type="ECO:0000256" key="3">
    <source>
        <dbReference type="ARBA" id="ARBA00022737"/>
    </source>
</evidence>
<comment type="caution">
    <text evidence="9">Lacks conserved residue(s) required for the propagation of feature annotation.</text>
</comment>
<evidence type="ECO:0000256" key="9">
    <source>
        <dbReference type="PROSITE-ProRule" id="PRU00206"/>
    </source>
</evidence>
<proteinExistence type="predicted"/>
<dbReference type="Gene3D" id="2.10.50.10">
    <property type="entry name" value="Tumor Necrosis Factor Receptor, subunit A, domain 2"/>
    <property type="match status" value="2"/>
</dbReference>
<feature type="disulfide bond" evidence="9">
    <location>
        <begin position="35"/>
        <end position="53"/>
    </location>
</feature>
<evidence type="ECO:0000313" key="14">
    <source>
        <dbReference type="Proteomes" id="UP001181693"/>
    </source>
</evidence>
<keyword evidence="5 11" id="KW-0472">Membrane</keyword>
<reference evidence="13" key="1">
    <citation type="thesis" date="2020" institute="ProQuest LLC" country="789 East Eisenhower Parkway, Ann Arbor, MI, USA">
        <title>Comparative Genomics and Chromosome Evolution.</title>
        <authorList>
            <person name="Mudd A.B."/>
        </authorList>
    </citation>
    <scope>NUCLEOTIDE SEQUENCE</scope>
    <source>
        <strain evidence="13">1538</strain>
        <tissue evidence="13">Blood</tissue>
    </source>
</reference>
<keyword evidence="6 9" id="KW-1015">Disulfide bond</keyword>
<feature type="repeat" description="TNFR-Cys" evidence="9">
    <location>
        <begin position="55"/>
        <end position="95"/>
    </location>
</feature>
<name>A0AAV3A860_PYXAD</name>
<evidence type="ECO:0000256" key="5">
    <source>
        <dbReference type="ARBA" id="ARBA00023136"/>
    </source>
</evidence>
<keyword evidence="2 11" id="KW-0812">Transmembrane</keyword>
<evidence type="ECO:0000256" key="11">
    <source>
        <dbReference type="SAM" id="Phobius"/>
    </source>
</evidence>
<feature type="transmembrane region" description="Helical" evidence="11">
    <location>
        <begin position="152"/>
        <end position="181"/>
    </location>
</feature>
<keyword evidence="3" id="KW-0677">Repeat</keyword>
<evidence type="ECO:0000256" key="2">
    <source>
        <dbReference type="ARBA" id="ARBA00022692"/>
    </source>
</evidence>
<feature type="region of interest" description="Disordered" evidence="10">
    <location>
        <begin position="196"/>
        <end position="216"/>
    </location>
</feature>
<keyword evidence="8" id="KW-0325">Glycoprotein</keyword>